<evidence type="ECO:0000256" key="1">
    <source>
        <dbReference type="SAM" id="Phobius"/>
    </source>
</evidence>
<evidence type="ECO:0000259" key="2">
    <source>
        <dbReference type="Pfam" id="PF01569"/>
    </source>
</evidence>
<comment type="caution">
    <text evidence="3">The sequence shown here is derived from an EMBL/GenBank/DDBJ whole genome shotgun (WGS) entry which is preliminary data.</text>
</comment>
<feature type="non-terminal residue" evidence="3">
    <location>
        <position position="1"/>
    </location>
</feature>
<name>A0ABY2U0N4_9PSED</name>
<gene>
    <name evidence="3" type="ORF">FEM54_23875</name>
</gene>
<feature type="domain" description="Phosphatidic acid phosphatase type 2/haloperoxidase" evidence="2">
    <location>
        <begin position="7"/>
        <end position="57"/>
    </location>
</feature>
<reference evidence="3 4" key="1">
    <citation type="submission" date="2019-05" db="EMBL/GenBank/DDBJ databases">
        <title>Pseudomonas edaphica sp. nov., isolated from rhizospheric soil of Cistus ladanifer L. in Spain.</title>
        <authorList>
            <person name="Peix A."/>
        </authorList>
    </citation>
    <scope>NUCLEOTIDE SEQUENCE [LARGE SCALE GENOMIC DNA]</scope>
    <source>
        <strain evidence="3 4">RD25</strain>
    </source>
</reference>
<feature type="transmembrane region" description="Helical" evidence="1">
    <location>
        <begin position="12"/>
        <end position="30"/>
    </location>
</feature>
<evidence type="ECO:0000313" key="3">
    <source>
        <dbReference type="EMBL" id="TLG89021.1"/>
    </source>
</evidence>
<proteinExistence type="predicted"/>
<dbReference type="InterPro" id="IPR000326">
    <property type="entry name" value="PAP2/HPO"/>
</dbReference>
<dbReference type="Gene3D" id="1.20.144.10">
    <property type="entry name" value="Phosphatidic acid phosphatase type 2/haloperoxidase"/>
    <property type="match status" value="1"/>
</dbReference>
<dbReference type="InterPro" id="IPR036938">
    <property type="entry name" value="PAP2/HPO_sf"/>
</dbReference>
<dbReference type="SUPFAM" id="SSF48317">
    <property type="entry name" value="Acid phosphatase/Vanadium-dependent haloperoxidase"/>
    <property type="match status" value="1"/>
</dbReference>
<keyword evidence="1" id="KW-1133">Transmembrane helix</keyword>
<feature type="transmembrane region" description="Helical" evidence="1">
    <location>
        <begin position="68"/>
        <end position="91"/>
    </location>
</feature>
<accession>A0ABY2U0N4</accession>
<dbReference type="Proteomes" id="UP000304941">
    <property type="component" value="Unassembled WGS sequence"/>
</dbReference>
<organism evidence="3 4">
    <name type="scientific">Pseudomonas edaphica</name>
    <dbReference type="NCBI Taxonomy" id="2006980"/>
    <lineage>
        <taxon>Bacteria</taxon>
        <taxon>Pseudomonadati</taxon>
        <taxon>Pseudomonadota</taxon>
        <taxon>Gammaproteobacteria</taxon>
        <taxon>Pseudomonadales</taxon>
        <taxon>Pseudomonadaceae</taxon>
        <taxon>Pseudomonas</taxon>
    </lineage>
</organism>
<evidence type="ECO:0000313" key="4">
    <source>
        <dbReference type="Proteomes" id="UP000304941"/>
    </source>
</evidence>
<dbReference type="RefSeq" id="WP_138453377.1">
    <property type="nucleotide sequence ID" value="NZ_VBVZ01000450.1"/>
</dbReference>
<dbReference type="EMBL" id="VBVZ01000450">
    <property type="protein sequence ID" value="TLG89021.1"/>
    <property type="molecule type" value="Genomic_DNA"/>
</dbReference>
<protein>
    <submittedName>
        <fullName evidence="3">Phosphatase PAP2 family protein</fullName>
    </submittedName>
</protein>
<keyword evidence="1" id="KW-0472">Membrane</keyword>
<feature type="transmembrane region" description="Helical" evidence="1">
    <location>
        <begin position="36"/>
        <end position="56"/>
    </location>
</feature>
<keyword evidence="4" id="KW-1185">Reference proteome</keyword>
<sequence length="96" mass="10568">GQATRLRLTWMLLGCIPAAFIALSRVYLGAHWPTDILAGTLLAMTVCAFSLAVIQYRSPLPAMPQKTWWLLLPVLVAVLSFIALTGTPHALLRYAY</sequence>
<dbReference type="Pfam" id="PF01569">
    <property type="entry name" value="PAP2"/>
    <property type="match status" value="1"/>
</dbReference>
<keyword evidence="1" id="KW-0812">Transmembrane</keyword>